<keyword evidence="2" id="KW-0479">Metal-binding</keyword>
<reference evidence="9 10" key="1">
    <citation type="journal article" date="2024" name="bioRxiv">
        <title>A reference genome for Trichogramma kaykai: A tiny desert-dwelling parasitoid wasp with competing sex-ratio distorters.</title>
        <authorList>
            <person name="Culotta J."/>
            <person name="Lindsey A.R."/>
        </authorList>
    </citation>
    <scope>NUCLEOTIDE SEQUENCE [LARGE SCALE GENOMIC DNA]</scope>
    <source>
        <strain evidence="9 10">KSX58</strain>
    </source>
</reference>
<evidence type="ECO:0000313" key="9">
    <source>
        <dbReference type="EMBL" id="KAL3403246.1"/>
    </source>
</evidence>
<dbReference type="Proteomes" id="UP001627154">
    <property type="component" value="Unassembled WGS sequence"/>
</dbReference>
<sequence length="111" mass="13001">MDKSEKKSKEVVSADNLNEQNTAISDDKRYVCDTCEETFTQESSMINHRDTIHSDQKDFACDKCEKKFEFQSHLNRHQISVHNGRKDFACERCEKKFVKKNEFAYAPKIST</sequence>
<dbReference type="PANTHER" id="PTHR24394">
    <property type="entry name" value="ZINC FINGER PROTEIN"/>
    <property type="match status" value="1"/>
</dbReference>
<evidence type="ECO:0000256" key="7">
    <source>
        <dbReference type="PROSITE-ProRule" id="PRU00042"/>
    </source>
</evidence>
<dbReference type="PANTHER" id="PTHR24394:SF44">
    <property type="entry name" value="ZINC FINGER PROTEIN 271-LIKE"/>
    <property type="match status" value="1"/>
</dbReference>
<dbReference type="SUPFAM" id="SSF57667">
    <property type="entry name" value="beta-beta-alpha zinc fingers"/>
    <property type="match status" value="1"/>
</dbReference>
<dbReference type="Gene3D" id="3.30.160.60">
    <property type="entry name" value="Classic Zinc Finger"/>
    <property type="match status" value="2"/>
</dbReference>
<dbReference type="EMBL" id="JBJJXI010000031">
    <property type="protein sequence ID" value="KAL3403246.1"/>
    <property type="molecule type" value="Genomic_DNA"/>
</dbReference>
<feature type="domain" description="C2H2-type" evidence="8">
    <location>
        <begin position="30"/>
        <end position="58"/>
    </location>
</feature>
<keyword evidence="10" id="KW-1185">Reference proteome</keyword>
<evidence type="ECO:0000256" key="3">
    <source>
        <dbReference type="ARBA" id="ARBA00022737"/>
    </source>
</evidence>
<dbReference type="PROSITE" id="PS00028">
    <property type="entry name" value="ZINC_FINGER_C2H2_1"/>
    <property type="match status" value="2"/>
</dbReference>
<dbReference type="InterPro" id="IPR013087">
    <property type="entry name" value="Znf_C2H2_type"/>
</dbReference>
<dbReference type="InterPro" id="IPR036236">
    <property type="entry name" value="Znf_C2H2_sf"/>
</dbReference>
<evidence type="ECO:0000256" key="2">
    <source>
        <dbReference type="ARBA" id="ARBA00022723"/>
    </source>
</evidence>
<gene>
    <name evidence="9" type="ORF">TKK_003853</name>
</gene>
<evidence type="ECO:0000256" key="1">
    <source>
        <dbReference type="ARBA" id="ARBA00004123"/>
    </source>
</evidence>
<keyword evidence="5" id="KW-0862">Zinc</keyword>
<name>A0ABD2XDH5_9HYME</name>
<protein>
    <recommendedName>
        <fullName evidence="8">C2H2-type domain-containing protein</fullName>
    </recommendedName>
</protein>
<keyword evidence="3" id="KW-0677">Repeat</keyword>
<dbReference type="PROSITE" id="PS50157">
    <property type="entry name" value="ZINC_FINGER_C2H2_2"/>
    <property type="match status" value="2"/>
</dbReference>
<evidence type="ECO:0000259" key="8">
    <source>
        <dbReference type="PROSITE" id="PS50157"/>
    </source>
</evidence>
<keyword evidence="6" id="KW-0539">Nucleus</keyword>
<dbReference type="GO" id="GO:0008270">
    <property type="term" value="F:zinc ion binding"/>
    <property type="evidence" value="ECO:0007669"/>
    <property type="project" value="UniProtKB-KW"/>
</dbReference>
<evidence type="ECO:0000256" key="5">
    <source>
        <dbReference type="ARBA" id="ARBA00022833"/>
    </source>
</evidence>
<feature type="domain" description="C2H2-type" evidence="8">
    <location>
        <begin position="59"/>
        <end position="87"/>
    </location>
</feature>
<organism evidence="9 10">
    <name type="scientific">Trichogramma kaykai</name>
    <dbReference type="NCBI Taxonomy" id="54128"/>
    <lineage>
        <taxon>Eukaryota</taxon>
        <taxon>Metazoa</taxon>
        <taxon>Ecdysozoa</taxon>
        <taxon>Arthropoda</taxon>
        <taxon>Hexapoda</taxon>
        <taxon>Insecta</taxon>
        <taxon>Pterygota</taxon>
        <taxon>Neoptera</taxon>
        <taxon>Endopterygota</taxon>
        <taxon>Hymenoptera</taxon>
        <taxon>Apocrita</taxon>
        <taxon>Proctotrupomorpha</taxon>
        <taxon>Chalcidoidea</taxon>
        <taxon>Trichogrammatidae</taxon>
        <taxon>Trichogramma</taxon>
    </lineage>
</organism>
<keyword evidence="4 7" id="KW-0863">Zinc-finger</keyword>
<dbReference type="AlphaFoldDB" id="A0ABD2XDH5"/>
<comment type="subcellular location">
    <subcellularLocation>
        <location evidence="1">Nucleus</location>
    </subcellularLocation>
</comment>
<comment type="caution">
    <text evidence="9">The sequence shown here is derived from an EMBL/GenBank/DDBJ whole genome shotgun (WGS) entry which is preliminary data.</text>
</comment>
<evidence type="ECO:0000256" key="4">
    <source>
        <dbReference type="ARBA" id="ARBA00022771"/>
    </source>
</evidence>
<proteinExistence type="predicted"/>
<evidence type="ECO:0000256" key="6">
    <source>
        <dbReference type="ARBA" id="ARBA00023242"/>
    </source>
</evidence>
<dbReference type="Pfam" id="PF00096">
    <property type="entry name" value="zf-C2H2"/>
    <property type="match status" value="2"/>
</dbReference>
<accession>A0ABD2XDH5</accession>
<dbReference type="SMART" id="SM00355">
    <property type="entry name" value="ZnF_C2H2"/>
    <property type="match status" value="2"/>
</dbReference>
<evidence type="ECO:0000313" key="10">
    <source>
        <dbReference type="Proteomes" id="UP001627154"/>
    </source>
</evidence>
<dbReference type="GO" id="GO:0005634">
    <property type="term" value="C:nucleus"/>
    <property type="evidence" value="ECO:0007669"/>
    <property type="project" value="UniProtKB-SubCell"/>
</dbReference>